<dbReference type="PANTHER" id="PTHR42850:SF4">
    <property type="entry name" value="ZINC-DEPENDENT ENDOPOLYPHOSPHATASE"/>
    <property type="match status" value="1"/>
</dbReference>
<accession>A0A1W1C5N0</accession>
<dbReference type="GO" id="GO:0005737">
    <property type="term" value="C:cytoplasm"/>
    <property type="evidence" value="ECO:0007669"/>
    <property type="project" value="TreeGrafter"/>
</dbReference>
<organism evidence="2">
    <name type="scientific">hydrothermal vent metagenome</name>
    <dbReference type="NCBI Taxonomy" id="652676"/>
    <lineage>
        <taxon>unclassified sequences</taxon>
        <taxon>metagenomes</taxon>
        <taxon>ecological metagenomes</taxon>
    </lineage>
</organism>
<dbReference type="Pfam" id="PF00149">
    <property type="entry name" value="Metallophos"/>
    <property type="match status" value="1"/>
</dbReference>
<dbReference type="GO" id="GO:0016791">
    <property type="term" value="F:phosphatase activity"/>
    <property type="evidence" value="ECO:0007669"/>
    <property type="project" value="TreeGrafter"/>
</dbReference>
<dbReference type="InterPro" id="IPR050126">
    <property type="entry name" value="Ap4A_hydrolase"/>
</dbReference>
<proteinExistence type="predicted"/>
<gene>
    <name evidence="2" type="ORF">MNB_SV-3-1046</name>
</gene>
<protein>
    <submittedName>
        <fullName evidence="2">Serine/threonine protein phosphatase</fullName>
    </submittedName>
</protein>
<sequence length="255" mass="28902">MQQTYIIGDIHGEFDTLLALVAKLPKDAKLIFVGDLIDRGPKSAEVVKFVRECGHGCVMGNHEEMMVLYGMSFSKSYPKSTNPGFLHNWYNNGGDATLFSYGLIRYDIKKGMQCVENEAGMAQFLDDIAWMQTLPLYVELPHTTNDRPVVITHASCADVWHHHDNPNGVETFRERALWHRKPPNIEASIFNIYGHTPVEFGVEIEEHYVNVDTGCYANTYGFGELSAYCVETGEVVSINRRLEELKVKENTYTTK</sequence>
<feature type="domain" description="Calcineurin-like phosphoesterase" evidence="1">
    <location>
        <begin position="5"/>
        <end position="197"/>
    </location>
</feature>
<dbReference type="Gene3D" id="3.60.21.10">
    <property type="match status" value="1"/>
</dbReference>
<evidence type="ECO:0000313" key="2">
    <source>
        <dbReference type="EMBL" id="SFV61045.1"/>
    </source>
</evidence>
<name>A0A1W1C5N0_9ZZZZ</name>
<dbReference type="AlphaFoldDB" id="A0A1W1C5N0"/>
<evidence type="ECO:0000259" key="1">
    <source>
        <dbReference type="Pfam" id="PF00149"/>
    </source>
</evidence>
<dbReference type="EMBL" id="FPHI01000022">
    <property type="protein sequence ID" value="SFV61045.1"/>
    <property type="molecule type" value="Genomic_DNA"/>
</dbReference>
<dbReference type="PANTHER" id="PTHR42850">
    <property type="entry name" value="METALLOPHOSPHOESTERASE"/>
    <property type="match status" value="1"/>
</dbReference>
<dbReference type="InterPro" id="IPR004843">
    <property type="entry name" value="Calcineurin-like_PHP"/>
</dbReference>
<dbReference type="InterPro" id="IPR029052">
    <property type="entry name" value="Metallo-depent_PP-like"/>
</dbReference>
<reference evidence="2" key="1">
    <citation type="submission" date="2016-10" db="EMBL/GenBank/DDBJ databases">
        <authorList>
            <person name="de Groot N.N."/>
        </authorList>
    </citation>
    <scope>NUCLEOTIDE SEQUENCE</scope>
</reference>
<dbReference type="SUPFAM" id="SSF56300">
    <property type="entry name" value="Metallo-dependent phosphatases"/>
    <property type="match status" value="1"/>
</dbReference>